<dbReference type="InterPro" id="IPR023214">
    <property type="entry name" value="HAD_sf"/>
</dbReference>
<dbReference type="InterPro" id="IPR000150">
    <property type="entry name" value="Cof"/>
</dbReference>
<dbReference type="NCBIfam" id="TIGR01484">
    <property type="entry name" value="HAD-SF-IIB"/>
    <property type="match status" value="1"/>
</dbReference>
<dbReference type="EMBL" id="PPTO01000006">
    <property type="protein sequence ID" value="RDB59063.1"/>
    <property type="molecule type" value="Genomic_DNA"/>
</dbReference>
<comment type="caution">
    <text evidence="1">The sequence shown here is derived from an EMBL/GenBank/DDBJ whole genome shotgun (WGS) entry which is preliminary data.</text>
</comment>
<dbReference type="SFLD" id="SFLDG01140">
    <property type="entry name" value="C2.B:_Phosphomannomutase_and_P"/>
    <property type="match status" value="1"/>
</dbReference>
<dbReference type="InterPro" id="IPR006379">
    <property type="entry name" value="HAD-SF_hydro_IIB"/>
</dbReference>
<reference evidence="1 2" key="1">
    <citation type="journal article" date="2018" name="Elife">
        <title>Discovery and characterization of a prevalent human gut bacterial enzyme sufficient for the inactivation of a family of plant toxins.</title>
        <authorList>
            <person name="Koppel N."/>
            <person name="Bisanz J.E."/>
            <person name="Pandelia M.E."/>
            <person name="Turnbaugh P.J."/>
            <person name="Balskus E.P."/>
        </authorList>
    </citation>
    <scope>NUCLEOTIDE SEQUENCE [LARGE SCALE GENOMIC DNA]</scope>
    <source>
        <strain evidence="1 2">OB21 GAM31</strain>
    </source>
</reference>
<dbReference type="SFLD" id="SFLDS00003">
    <property type="entry name" value="Haloacid_Dehalogenase"/>
    <property type="match status" value="1"/>
</dbReference>
<dbReference type="PANTHER" id="PTHR10000">
    <property type="entry name" value="PHOSPHOSERINE PHOSPHATASE"/>
    <property type="match status" value="1"/>
</dbReference>
<gene>
    <name evidence="1" type="ORF">C1881_05165</name>
</gene>
<name>A0A369LHE5_9ACTN</name>
<dbReference type="RefSeq" id="WP_114615456.1">
    <property type="nucleotide sequence ID" value="NZ_PPTO01000006.1"/>
</dbReference>
<dbReference type="SUPFAM" id="SSF56784">
    <property type="entry name" value="HAD-like"/>
    <property type="match status" value="1"/>
</dbReference>
<dbReference type="PROSITE" id="PS01229">
    <property type="entry name" value="COF_2"/>
    <property type="match status" value="1"/>
</dbReference>
<dbReference type="Gene3D" id="3.40.50.1000">
    <property type="entry name" value="HAD superfamily/HAD-like"/>
    <property type="match status" value="1"/>
</dbReference>
<dbReference type="GO" id="GO:0016791">
    <property type="term" value="F:phosphatase activity"/>
    <property type="evidence" value="ECO:0007669"/>
    <property type="project" value="TreeGrafter"/>
</dbReference>
<sequence>METYEDIKLIACDMDGTLLDERSQVPPETFDLVRALDAAGIRFVAASGRRYDTLRAFFEPVADRMDFVASNGAQVFVRGKLVDREVFSHAALRRLYALVEEFDNLHMVVYDRTNSYLLDDPACFDAEFDKDLPNPLVLRDLPSPDTSIVKVSISCDSAQMDMAYILSRELEADFVFAPSGVKWIDVMQRGVNKATGINQVLAAHGVAAENVMAFGDSMNDYEILRMVGYSCAMGNGRWAVKQISKRIIGKNTEQAVQAELRAVVESRAIGHHTFDIE</sequence>
<proteinExistence type="predicted"/>
<organism evidence="1 2">
    <name type="scientific">Slackia isoflavoniconvertens</name>
    <dbReference type="NCBI Taxonomy" id="572010"/>
    <lineage>
        <taxon>Bacteria</taxon>
        <taxon>Bacillati</taxon>
        <taxon>Actinomycetota</taxon>
        <taxon>Coriobacteriia</taxon>
        <taxon>Eggerthellales</taxon>
        <taxon>Eggerthellaceae</taxon>
        <taxon>Slackia</taxon>
    </lineage>
</organism>
<dbReference type="GO" id="GO:0000287">
    <property type="term" value="F:magnesium ion binding"/>
    <property type="evidence" value="ECO:0007669"/>
    <property type="project" value="TreeGrafter"/>
</dbReference>
<dbReference type="GO" id="GO:0005829">
    <property type="term" value="C:cytosol"/>
    <property type="evidence" value="ECO:0007669"/>
    <property type="project" value="TreeGrafter"/>
</dbReference>
<dbReference type="Pfam" id="PF08282">
    <property type="entry name" value="Hydrolase_3"/>
    <property type="match status" value="1"/>
</dbReference>
<keyword evidence="1" id="KW-0378">Hydrolase</keyword>
<protein>
    <submittedName>
        <fullName evidence="1">Cof-type HAD-IIB family hydrolase</fullName>
    </submittedName>
</protein>
<dbReference type="NCBIfam" id="TIGR00099">
    <property type="entry name" value="Cof-subfamily"/>
    <property type="match status" value="1"/>
</dbReference>
<dbReference type="Proteomes" id="UP000253975">
    <property type="component" value="Unassembled WGS sequence"/>
</dbReference>
<evidence type="ECO:0000313" key="1">
    <source>
        <dbReference type="EMBL" id="RDB59063.1"/>
    </source>
</evidence>
<accession>A0A369LHE5</accession>
<dbReference type="Gene3D" id="3.30.1240.10">
    <property type="match status" value="1"/>
</dbReference>
<evidence type="ECO:0000313" key="2">
    <source>
        <dbReference type="Proteomes" id="UP000253975"/>
    </source>
</evidence>
<dbReference type="InterPro" id="IPR036412">
    <property type="entry name" value="HAD-like_sf"/>
</dbReference>
<dbReference type="PANTHER" id="PTHR10000:SF53">
    <property type="entry name" value="5-AMINO-6-(5-PHOSPHO-D-RIBITYLAMINO)URACIL PHOSPHATASE YBJI-RELATED"/>
    <property type="match status" value="1"/>
</dbReference>
<dbReference type="AlphaFoldDB" id="A0A369LHE5"/>